<dbReference type="InterPro" id="IPR020471">
    <property type="entry name" value="AKR"/>
</dbReference>
<dbReference type="GO" id="GO:0016616">
    <property type="term" value="F:oxidoreductase activity, acting on the CH-OH group of donors, NAD or NADP as acceptor"/>
    <property type="evidence" value="ECO:0007669"/>
    <property type="project" value="UniProtKB-ARBA"/>
</dbReference>
<dbReference type="Proteomes" id="UP000091820">
    <property type="component" value="Unassembled WGS sequence"/>
</dbReference>
<keyword evidence="1" id="KW-0560">Oxidoreductase</keyword>
<dbReference type="PROSITE" id="PS00062">
    <property type="entry name" value="ALDOKETO_REDUCTASE_2"/>
    <property type="match status" value="1"/>
</dbReference>
<reference evidence="6" key="2">
    <citation type="submission" date="2020-05" db="UniProtKB">
        <authorList>
            <consortium name="EnsemblMetazoa"/>
        </authorList>
    </citation>
    <scope>IDENTIFICATION</scope>
    <source>
        <strain evidence="6">IAEA</strain>
    </source>
</reference>
<dbReference type="Pfam" id="PF00248">
    <property type="entry name" value="Aldo_ket_red"/>
    <property type="match status" value="2"/>
</dbReference>
<evidence type="ECO:0000256" key="2">
    <source>
        <dbReference type="PIRSR" id="PIRSR000097-1"/>
    </source>
</evidence>
<feature type="site" description="Lowers pKa of active site Tyr" evidence="4">
    <location>
        <position position="134"/>
    </location>
</feature>
<reference evidence="7" key="1">
    <citation type="submission" date="2014-03" db="EMBL/GenBank/DDBJ databases">
        <authorList>
            <person name="Aksoy S."/>
            <person name="Warren W."/>
            <person name="Wilson R.K."/>
        </authorList>
    </citation>
    <scope>NUCLEOTIDE SEQUENCE [LARGE SCALE GENOMIC DNA]</scope>
    <source>
        <strain evidence="7">IAEA</strain>
    </source>
</reference>
<feature type="active site" description="Proton donor" evidence="2">
    <location>
        <position position="105"/>
    </location>
</feature>
<evidence type="ECO:0000256" key="3">
    <source>
        <dbReference type="PIRSR" id="PIRSR000097-2"/>
    </source>
</evidence>
<keyword evidence="7" id="KW-1185">Reference proteome</keyword>
<sequence>MNPTILLTKNVLKSSNFFTALVCGKARHNLRNACTKVPTLKMNNGCEMPALGLGTWGATEDYKWIEKLDTSKAPATGRTKPEEMVDAMKCAFDIGYRHVDTAFLYKNEKQIGQAIKAKIEDKTLKREDVFLVTKLWNNFHDPKDVRCACEKSLENLCLSYIDLYLMHTPMGVKRTDDLYDFAPVDKDCKPLFTDTDYVCTWQAMEKLVEDCLCKSIGICNFNLKQLKRLIKKAKIVPQVLQMECHPYLTQKELCAYCKCENIIITAYSPLGSPSRPWAEIAKKHKKTPAQVLIRYPIELGYSTIPQSGKSVEFMKQNFDAINFKLCPEDVECLDKLNADMRFFKFSGAAGHPHHPFETKK</sequence>
<evidence type="ECO:0000313" key="7">
    <source>
        <dbReference type="Proteomes" id="UP000091820"/>
    </source>
</evidence>
<dbReference type="EnsemblMetazoa" id="GBRI009574-RA">
    <property type="protein sequence ID" value="GBRI009574-PA"/>
    <property type="gene ID" value="GBRI009574"/>
</dbReference>
<dbReference type="Gene3D" id="3.20.20.100">
    <property type="entry name" value="NADP-dependent oxidoreductase domain"/>
    <property type="match status" value="1"/>
</dbReference>
<dbReference type="AlphaFoldDB" id="A0A1A9W803"/>
<evidence type="ECO:0000313" key="6">
    <source>
        <dbReference type="EnsemblMetazoa" id="GBRI009574-PA"/>
    </source>
</evidence>
<dbReference type="VEuPathDB" id="VectorBase:GBRI009574"/>
<accession>A0A1A9W803</accession>
<dbReference type="InterPro" id="IPR036812">
    <property type="entry name" value="NAD(P)_OxRdtase_dom_sf"/>
</dbReference>
<feature type="domain" description="NADP-dependent oxidoreductase" evidence="5">
    <location>
        <begin position="276"/>
        <end position="337"/>
    </location>
</feature>
<dbReference type="PRINTS" id="PR00069">
    <property type="entry name" value="ALDKETRDTASE"/>
</dbReference>
<evidence type="ECO:0000256" key="4">
    <source>
        <dbReference type="PIRSR" id="PIRSR000097-3"/>
    </source>
</evidence>
<name>A0A1A9W803_9MUSC</name>
<dbReference type="InterPro" id="IPR023210">
    <property type="entry name" value="NADP_OxRdtase_dom"/>
</dbReference>
<dbReference type="PROSITE" id="PS00798">
    <property type="entry name" value="ALDOKETO_REDUCTASE_1"/>
    <property type="match status" value="1"/>
</dbReference>
<dbReference type="PANTHER" id="PTHR11732">
    <property type="entry name" value="ALDO/KETO REDUCTASE"/>
    <property type="match status" value="1"/>
</dbReference>
<dbReference type="FunFam" id="3.20.20.100:FF:000002">
    <property type="entry name" value="2,5-diketo-D-gluconic acid reductase A"/>
    <property type="match status" value="1"/>
</dbReference>
<proteinExistence type="predicted"/>
<feature type="binding site" evidence="3">
    <location>
        <position position="167"/>
    </location>
    <ligand>
        <name>substrate</name>
    </ligand>
</feature>
<evidence type="ECO:0000259" key="5">
    <source>
        <dbReference type="Pfam" id="PF00248"/>
    </source>
</evidence>
<protein>
    <recommendedName>
        <fullName evidence="5">NADP-dependent oxidoreductase domain-containing protein</fullName>
    </recommendedName>
</protein>
<dbReference type="PIRSF" id="PIRSF000097">
    <property type="entry name" value="AKR"/>
    <property type="match status" value="1"/>
</dbReference>
<dbReference type="InterPro" id="IPR018170">
    <property type="entry name" value="Aldo/ket_reductase_CS"/>
</dbReference>
<feature type="domain" description="NADP-dependent oxidoreductase" evidence="5">
    <location>
        <begin position="51"/>
        <end position="273"/>
    </location>
</feature>
<dbReference type="SUPFAM" id="SSF51430">
    <property type="entry name" value="NAD(P)-linked oxidoreductase"/>
    <property type="match status" value="1"/>
</dbReference>
<dbReference type="STRING" id="37001.A0A1A9W803"/>
<evidence type="ECO:0000256" key="1">
    <source>
        <dbReference type="ARBA" id="ARBA00023002"/>
    </source>
</evidence>
<organism evidence="6 7">
    <name type="scientific">Glossina brevipalpis</name>
    <dbReference type="NCBI Taxonomy" id="37001"/>
    <lineage>
        <taxon>Eukaryota</taxon>
        <taxon>Metazoa</taxon>
        <taxon>Ecdysozoa</taxon>
        <taxon>Arthropoda</taxon>
        <taxon>Hexapoda</taxon>
        <taxon>Insecta</taxon>
        <taxon>Pterygota</taxon>
        <taxon>Neoptera</taxon>
        <taxon>Endopterygota</taxon>
        <taxon>Diptera</taxon>
        <taxon>Brachycera</taxon>
        <taxon>Muscomorpha</taxon>
        <taxon>Hippoboscoidea</taxon>
        <taxon>Glossinidae</taxon>
        <taxon>Glossina</taxon>
    </lineage>
</organism>